<reference evidence="2 3" key="1">
    <citation type="submission" date="2023-01" db="EMBL/GenBank/DDBJ databases">
        <authorList>
            <person name="Yoon J.-W."/>
        </authorList>
    </citation>
    <scope>NUCLEOTIDE SEQUENCE [LARGE SCALE GENOMIC DNA]</scope>
    <source>
        <strain evidence="2 3">KMU-50</strain>
    </source>
</reference>
<dbReference type="Gene3D" id="3.40.50.720">
    <property type="entry name" value="NAD(P)-binding Rossmann-like Domain"/>
    <property type="match status" value="1"/>
</dbReference>
<dbReference type="GO" id="GO:0047733">
    <property type="term" value="F:CDP-glucose 4,6-dehydratase activity"/>
    <property type="evidence" value="ECO:0007669"/>
    <property type="project" value="UniProtKB-EC"/>
</dbReference>
<organism evidence="2 3">
    <name type="scientific">Aliiroseovarius salicola</name>
    <dbReference type="NCBI Taxonomy" id="3009082"/>
    <lineage>
        <taxon>Bacteria</taxon>
        <taxon>Pseudomonadati</taxon>
        <taxon>Pseudomonadota</taxon>
        <taxon>Alphaproteobacteria</taxon>
        <taxon>Rhodobacterales</taxon>
        <taxon>Paracoccaceae</taxon>
        <taxon>Aliiroseovarius</taxon>
    </lineage>
</organism>
<dbReference type="EMBL" id="JAQIIO010000015">
    <property type="protein sequence ID" value="MDA5095737.1"/>
    <property type="molecule type" value="Genomic_DNA"/>
</dbReference>
<accession>A0ABT4W5D6</accession>
<evidence type="ECO:0000313" key="3">
    <source>
        <dbReference type="Proteomes" id="UP001528040"/>
    </source>
</evidence>
<dbReference type="Pfam" id="PF16363">
    <property type="entry name" value="GDP_Man_Dehyd"/>
    <property type="match status" value="1"/>
</dbReference>
<feature type="domain" description="NAD(P)-binding" evidence="1">
    <location>
        <begin position="12"/>
        <end position="319"/>
    </location>
</feature>
<sequence length="355" mass="39196">MSRSWWTDRRVFVTGHTGFMGGWLCSYLLAHGARVSGFALAPPTTPSFFEAVDLGSRLESSTIGDIRDLGLLQQAMASANPEVVFHLAAQPLVRTAYAEPVGTFSTNVMGTVNAMEAARDLADLSALLIVTTDKVYQNRQWHWPYRENDPLGGKEPYSASKTASEAVISAYHHSYFPRTGVAALRVGNIIGGGDWAADRLVPDAVRGFVKDQPLVLRNPRATRPWQHVLDPLHGYLKLAQALHDDHEAFSGGWNFGPAQRDCQPVETMARTLSNAWGDGAKIEIQESSEIFEEKLLSLDSAKAQAELGWQPRWNLQDAIGHTAHWYHAYYNGQDMWELTQSQIGILDQSGGRHAG</sequence>
<keyword evidence="3" id="KW-1185">Reference proteome</keyword>
<dbReference type="SUPFAM" id="SSF51735">
    <property type="entry name" value="NAD(P)-binding Rossmann-fold domains"/>
    <property type="match status" value="1"/>
</dbReference>
<dbReference type="PANTHER" id="PTHR43000">
    <property type="entry name" value="DTDP-D-GLUCOSE 4,6-DEHYDRATASE-RELATED"/>
    <property type="match status" value="1"/>
</dbReference>
<dbReference type="EC" id="4.2.1.45" evidence="2"/>
<evidence type="ECO:0000313" key="2">
    <source>
        <dbReference type="EMBL" id="MDA5095737.1"/>
    </source>
</evidence>
<proteinExistence type="predicted"/>
<dbReference type="Proteomes" id="UP001528040">
    <property type="component" value="Unassembled WGS sequence"/>
</dbReference>
<dbReference type="InterPro" id="IPR013445">
    <property type="entry name" value="CDP_4_6_deHydtase"/>
</dbReference>
<comment type="caution">
    <text evidence="2">The sequence shown here is derived from an EMBL/GenBank/DDBJ whole genome shotgun (WGS) entry which is preliminary data.</text>
</comment>
<dbReference type="InterPro" id="IPR016040">
    <property type="entry name" value="NAD(P)-bd_dom"/>
</dbReference>
<dbReference type="NCBIfam" id="TIGR02622">
    <property type="entry name" value="CDP_4_6_dhtase"/>
    <property type="match status" value="1"/>
</dbReference>
<keyword evidence="2" id="KW-0456">Lyase</keyword>
<protein>
    <submittedName>
        <fullName evidence="2">CDP-glucose 4,6-dehydratase</fullName>
        <ecNumber evidence="2">4.2.1.45</ecNumber>
    </submittedName>
</protein>
<dbReference type="RefSeq" id="WP_271055448.1">
    <property type="nucleotide sequence ID" value="NZ_JAQIIO010000015.1"/>
</dbReference>
<dbReference type="Gene3D" id="3.90.25.10">
    <property type="entry name" value="UDP-galactose 4-epimerase, domain 1"/>
    <property type="match status" value="1"/>
</dbReference>
<gene>
    <name evidence="2" type="primary">rfbG</name>
    <name evidence="2" type="ORF">O2N63_16730</name>
</gene>
<evidence type="ECO:0000259" key="1">
    <source>
        <dbReference type="Pfam" id="PF16363"/>
    </source>
</evidence>
<name>A0ABT4W5D6_9RHOB</name>
<dbReference type="InterPro" id="IPR036291">
    <property type="entry name" value="NAD(P)-bd_dom_sf"/>
</dbReference>